<organism evidence="1 2">
    <name type="scientific">Pelotomaculum propionicicum</name>
    <dbReference type="NCBI Taxonomy" id="258475"/>
    <lineage>
        <taxon>Bacteria</taxon>
        <taxon>Bacillati</taxon>
        <taxon>Bacillota</taxon>
        <taxon>Clostridia</taxon>
        <taxon>Eubacteriales</taxon>
        <taxon>Desulfotomaculaceae</taxon>
        <taxon>Pelotomaculum</taxon>
    </lineage>
</organism>
<protein>
    <submittedName>
        <fullName evidence="1">Uncharacterized protein</fullName>
    </submittedName>
</protein>
<accession>A0A4Y7RKC8</accession>
<dbReference type="Proteomes" id="UP000297597">
    <property type="component" value="Unassembled WGS sequence"/>
</dbReference>
<reference evidence="1 2" key="1">
    <citation type="journal article" date="2018" name="Environ. Microbiol.">
        <title>Novel energy conservation strategies and behaviour of Pelotomaculum schinkii driving syntrophic propionate catabolism.</title>
        <authorList>
            <person name="Hidalgo-Ahumada C.A.P."/>
            <person name="Nobu M.K."/>
            <person name="Narihiro T."/>
            <person name="Tamaki H."/>
            <person name="Liu W.T."/>
            <person name="Kamagata Y."/>
            <person name="Stams A.J.M."/>
            <person name="Imachi H."/>
            <person name="Sousa D.Z."/>
        </authorList>
    </citation>
    <scope>NUCLEOTIDE SEQUENCE [LARGE SCALE GENOMIC DNA]</scope>
    <source>
        <strain evidence="1 2">MGP</strain>
    </source>
</reference>
<gene>
    <name evidence="1" type="ORF">Pmgp_03235</name>
</gene>
<proteinExistence type="predicted"/>
<comment type="caution">
    <text evidence="1">The sequence shown here is derived from an EMBL/GenBank/DDBJ whole genome shotgun (WGS) entry which is preliminary data.</text>
</comment>
<dbReference type="OrthoDB" id="1807392at2"/>
<dbReference type="Gene3D" id="2.30.110.40">
    <property type="entry name" value="Phage tail tube protein"/>
    <property type="match status" value="1"/>
</dbReference>
<dbReference type="InterPro" id="IPR038628">
    <property type="entry name" value="XkdM-like_sf"/>
</dbReference>
<dbReference type="RefSeq" id="WP_134215212.1">
    <property type="nucleotide sequence ID" value="NZ_QFFZ01000052.1"/>
</dbReference>
<keyword evidence="2" id="KW-1185">Reference proteome</keyword>
<sequence length="144" mass="15836">MPDPIQGFDVSVMVIGQNGPEMAGEYQELEFSIKNDTEEYLELGERIARILDGEVKIEGKLKRGWTSLDIVNQVFGASTLRRGERVPQSPRFVITCSVDAPEKGLQGRYKFEQAVIPELSISVSQGKGVAKKDLSFKAEGFAAA</sequence>
<name>A0A4Y7RKC8_9FIRM</name>
<dbReference type="AlphaFoldDB" id="A0A4Y7RKC8"/>
<dbReference type="EMBL" id="QFFZ01000052">
    <property type="protein sequence ID" value="TEB09303.1"/>
    <property type="molecule type" value="Genomic_DNA"/>
</dbReference>
<evidence type="ECO:0000313" key="1">
    <source>
        <dbReference type="EMBL" id="TEB09303.1"/>
    </source>
</evidence>
<evidence type="ECO:0000313" key="2">
    <source>
        <dbReference type="Proteomes" id="UP000297597"/>
    </source>
</evidence>